<reference evidence="1" key="1">
    <citation type="journal article" date="2020" name="mSystems">
        <title>Genome- and Community-Level Interaction Insights into Carbon Utilization and Element Cycling Functions of Hydrothermarchaeota in Hydrothermal Sediment.</title>
        <authorList>
            <person name="Zhou Z."/>
            <person name="Liu Y."/>
            <person name="Xu W."/>
            <person name="Pan J."/>
            <person name="Luo Z.H."/>
            <person name="Li M."/>
        </authorList>
    </citation>
    <scope>NUCLEOTIDE SEQUENCE [LARGE SCALE GENOMIC DNA]</scope>
    <source>
        <strain evidence="1">HyVt-19</strain>
    </source>
</reference>
<sequence>MMGNRKNKRKGLSTVLLVFCASMIIIALTSGSCLSWKVQKGIQETTVVKPGEKKPASPEEAMQLLKSKLLKELLKPSINYKSYVTLPDPFIPFVKPPKKEETLATASVEELIPPEPFILTPLQKMDISEIQRGFKGTLWGPLGRKAIIEDPTGKGYIVEVGTPIGNKDGVVTAIFKDRLVIRQKIWDRKKHNFVFQEVVVKLQKGT</sequence>
<dbReference type="Proteomes" id="UP000886355">
    <property type="component" value="Unassembled WGS sequence"/>
</dbReference>
<dbReference type="Gene3D" id="2.30.30.830">
    <property type="match status" value="1"/>
</dbReference>
<proteinExistence type="predicted"/>
<evidence type="ECO:0000313" key="1">
    <source>
        <dbReference type="EMBL" id="HDL89646.1"/>
    </source>
</evidence>
<evidence type="ECO:0008006" key="2">
    <source>
        <dbReference type="Google" id="ProtNLM"/>
    </source>
</evidence>
<gene>
    <name evidence="1" type="ORF">ENG14_01940</name>
</gene>
<protein>
    <recommendedName>
        <fullName evidence="2">Pilus assembly protein PilP</fullName>
    </recommendedName>
</protein>
<dbReference type="AlphaFoldDB" id="A0A7C0WUQ0"/>
<name>A0A7C0WUQ0_9BACT</name>
<dbReference type="EMBL" id="DQZW01000092">
    <property type="protein sequence ID" value="HDL89646.1"/>
    <property type="molecule type" value="Genomic_DNA"/>
</dbReference>
<dbReference type="PROSITE" id="PS51257">
    <property type="entry name" value="PROKAR_LIPOPROTEIN"/>
    <property type="match status" value="1"/>
</dbReference>
<comment type="caution">
    <text evidence="1">The sequence shown here is derived from an EMBL/GenBank/DDBJ whole genome shotgun (WGS) entry which is preliminary data.</text>
</comment>
<accession>A0A7C0WUQ0</accession>
<organism evidence="1">
    <name type="scientific">Thermodesulforhabdus norvegica</name>
    <dbReference type="NCBI Taxonomy" id="39841"/>
    <lineage>
        <taxon>Bacteria</taxon>
        <taxon>Pseudomonadati</taxon>
        <taxon>Thermodesulfobacteriota</taxon>
        <taxon>Syntrophobacteria</taxon>
        <taxon>Syntrophobacterales</taxon>
        <taxon>Thermodesulforhabdaceae</taxon>
        <taxon>Thermodesulforhabdus</taxon>
    </lineage>
</organism>